<comment type="caution">
    <text evidence="2">The sequence shown here is derived from an EMBL/GenBank/DDBJ whole genome shotgun (WGS) entry which is preliminary data.</text>
</comment>
<protein>
    <submittedName>
        <fullName evidence="2">Uncharacterized protein</fullName>
    </submittedName>
</protein>
<evidence type="ECO:0000256" key="1">
    <source>
        <dbReference type="SAM" id="MobiDB-lite"/>
    </source>
</evidence>
<feature type="compositionally biased region" description="Acidic residues" evidence="1">
    <location>
        <begin position="10"/>
        <end position="24"/>
    </location>
</feature>
<dbReference type="AlphaFoldDB" id="A0AAP5IAB7"/>
<dbReference type="Proteomes" id="UP000667802">
    <property type="component" value="Unassembled WGS sequence"/>
</dbReference>
<sequence length="152" mass="17419">MTETESKLDEELEEDNQPQEDEQAENTISLTTHQIVEEKYNFDKTTIILGIQILPQTIESNRQVLITAGIKGELPLTKSTTLNEIEHCRLLNDILVQLKVILPQMAEKARHREAQKQKLSTNKVENMRRIDPPELPSSTSTQPKPFNQLSLF</sequence>
<accession>A0AAP5IAB7</accession>
<evidence type="ECO:0000313" key="2">
    <source>
        <dbReference type="EMBL" id="MDR9897836.1"/>
    </source>
</evidence>
<feature type="region of interest" description="Disordered" evidence="1">
    <location>
        <begin position="111"/>
        <end position="152"/>
    </location>
</feature>
<keyword evidence="3" id="KW-1185">Reference proteome</keyword>
<organism evidence="2 3">
    <name type="scientific">Aetokthonos hydrillicola Thurmond2011</name>
    <dbReference type="NCBI Taxonomy" id="2712845"/>
    <lineage>
        <taxon>Bacteria</taxon>
        <taxon>Bacillati</taxon>
        <taxon>Cyanobacteriota</taxon>
        <taxon>Cyanophyceae</taxon>
        <taxon>Nostocales</taxon>
        <taxon>Hapalosiphonaceae</taxon>
        <taxon>Aetokthonos</taxon>
    </lineage>
</organism>
<dbReference type="RefSeq" id="WP_208339102.1">
    <property type="nucleotide sequence ID" value="NZ_CAWQFN010000488.1"/>
</dbReference>
<dbReference type="EMBL" id="JAALHA020000014">
    <property type="protein sequence ID" value="MDR9897836.1"/>
    <property type="molecule type" value="Genomic_DNA"/>
</dbReference>
<feature type="compositionally biased region" description="Polar residues" evidence="1">
    <location>
        <begin position="136"/>
        <end position="152"/>
    </location>
</feature>
<evidence type="ECO:0000313" key="3">
    <source>
        <dbReference type="Proteomes" id="UP000667802"/>
    </source>
</evidence>
<gene>
    <name evidence="2" type="ORF">G7B40_025205</name>
</gene>
<feature type="region of interest" description="Disordered" evidence="1">
    <location>
        <begin position="1"/>
        <end position="26"/>
    </location>
</feature>
<proteinExistence type="predicted"/>
<reference evidence="3" key="1">
    <citation type="journal article" date="2021" name="Science">
        <title>Hunting the eagle killer: A cyanobacterial neurotoxin causes vacuolar myelinopathy.</title>
        <authorList>
            <person name="Breinlinger S."/>
            <person name="Phillips T.J."/>
            <person name="Haram B.N."/>
            <person name="Mares J."/>
            <person name="Martinez Yerena J.A."/>
            <person name="Hrouzek P."/>
            <person name="Sobotka R."/>
            <person name="Henderson W.M."/>
            <person name="Schmieder P."/>
            <person name="Williams S.M."/>
            <person name="Lauderdale J.D."/>
            <person name="Wilde H.D."/>
            <person name="Gerrin W."/>
            <person name="Kust A."/>
            <person name="Washington J.W."/>
            <person name="Wagner C."/>
            <person name="Geier B."/>
            <person name="Liebeke M."/>
            <person name="Enke H."/>
            <person name="Niedermeyer T.H.J."/>
            <person name="Wilde S.B."/>
        </authorList>
    </citation>
    <scope>NUCLEOTIDE SEQUENCE [LARGE SCALE GENOMIC DNA]</scope>
    <source>
        <strain evidence="3">Thurmond2011</strain>
    </source>
</reference>
<name>A0AAP5IAB7_9CYAN</name>